<dbReference type="AlphaFoldDB" id="A0AAV7EF95"/>
<dbReference type="EMBL" id="JAINDJ010000005">
    <property type="protein sequence ID" value="KAG9447518.1"/>
    <property type="molecule type" value="Genomic_DNA"/>
</dbReference>
<dbReference type="PANTHER" id="PTHR45786">
    <property type="entry name" value="DNA BINDING PROTEIN-LIKE"/>
    <property type="match status" value="1"/>
</dbReference>
<evidence type="ECO:0000313" key="2">
    <source>
        <dbReference type="EMBL" id="KAG9447518.1"/>
    </source>
</evidence>
<comment type="caution">
    <text evidence="2">The sequence shown here is derived from an EMBL/GenBank/DDBJ whole genome shotgun (WGS) entry which is preliminary data.</text>
</comment>
<protein>
    <recommendedName>
        <fullName evidence="1">Helitron helicase-like domain-containing protein</fullName>
    </recommendedName>
</protein>
<dbReference type="Pfam" id="PF14214">
    <property type="entry name" value="Helitron_like_N"/>
    <property type="match status" value="1"/>
</dbReference>
<name>A0AAV7EF95_ARIFI</name>
<feature type="domain" description="Helitron helicase-like" evidence="1">
    <location>
        <begin position="127"/>
        <end position="181"/>
    </location>
</feature>
<gene>
    <name evidence="2" type="ORF">H6P81_013646</name>
</gene>
<sequence length="182" mass="21469">MLDRCNQLTKVFRIARDYFQENETISLKLKLVGIRDSVDKRYEVSISSEIAALLVGDGYEDKDGRDIVIDKIGSGLQRIKETHPSFMAMHYPLFFPYGEEGYTLNIDYENRFGQKPAKRNNVSMREYYAYRLQQRLQDGQTLLRGGKFHQYVVDAYACIEEYRLMRIRNNQKKIRVELYKGI</sequence>
<proteinExistence type="predicted"/>
<evidence type="ECO:0000259" key="1">
    <source>
        <dbReference type="Pfam" id="PF14214"/>
    </source>
</evidence>
<dbReference type="Proteomes" id="UP000825729">
    <property type="component" value="Unassembled WGS sequence"/>
</dbReference>
<keyword evidence="3" id="KW-1185">Reference proteome</keyword>
<accession>A0AAV7EF95</accession>
<evidence type="ECO:0000313" key="3">
    <source>
        <dbReference type="Proteomes" id="UP000825729"/>
    </source>
</evidence>
<dbReference type="InterPro" id="IPR025476">
    <property type="entry name" value="Helitron_helicase-like"/>
</dbReference>
<dbReference type="PANTHER" id="PTHR45786:SF74">
    <property type="entry name" value="ATP-DEPENDENT DNA HELICASE"/>
    <property type="match status" value="1"/>
</dbReference>
<organism evidence="2 3">
    <name type="scientific">Aristolochia fimbriata</name>
    <name type="common">White veined hardy Dutchman's pipe vine</name>
    <dbReference type="NCBI Taxonomy" id="158543"/>
    <lineage>
        <taxon>Eukaryota</taxon>
        <taxon>Viridiplantae</taxon>
        <taxon>Streptophyta</taxon>
        <taxon>Embryophyta</taxon>
        <taxon>Tracheophyta</taxon>
        <taxon>Spermatophyta</taxon>
        <taxon>Magnoliopsida</taxon>
        <taxon>Magnoliidae</taxon>
        <taxon>Piperales</taxon>
        <taxon>Aristolochiaceae</taxon>
        <taxon>Aristolochia</taxon>
    </lineage>
</organism>
<reference evidence="2 3" key="1">
    <citation type="submission" date="2021-07" db="EMBL/GenBank/DDBJ databases">
        <title>The Aristolochia fimbriata genome: insights into angiosperm evolution, floral development and chemical biosynthesis.</title>
        <authorList>
            <person name="Jiao Y."/>
        </authorList>
    </citation>
    <scope>NUCLEOTIDE SEQUENCE [LARGE SCALE GENOMIC DNA]</scope>
    <source>
        <strain evidence="2">IBCAS-2021</strain>
        <tissue evidence="2">Leaf</tissue>
    </source>
</reference>